<keyword evidence="3" id="KW-1185">Reference proteome</keyword>
<gene>
    <name evidence="2" type="ORF">SAMN04488561_2818</name>
</gene>
<protein>
    <submittedName>
        <fullName evidence="2">Uncharacterized protein</fullName>
    </submittedName>
</protein>
<proteinExistence type="predicted"/>
<feature type="signal peptide" evidence="1">
    <location>
        <begin position="1"/>
        <end position="25"/>
    </location>
</feature>
<organism evidence="2 3">
    <name type="scientific">Jiangella alba</name>
    <dbReference type="NCBI Taxonomy" id="561176"/>
    <lineage>
        <taxon>Bacteria</taxon>
        <taxon>Bacillati</taxon>
        <taxon>Actinomycetota</taxon>
        <taxon>Actinomycetes</taxon>
        <taxon>Jiangellales</taxon>
        <taxon>Jiangellaceae</taxon>
        <taxon>Jiangella</taxon>
    </lineage>
</organism>
<evidence type="ECO:0000313" key="3">
    <source>
        <dbReference type="Proteomes" id="UP000181980"/>
    </source>
</evidence>
<dbReference type="Proteomes" id="UP000181980">
    <property type="component" value="Unassembled WGS sequence"/>
</dbReference>
<dbReference type="EMBL" id="FNUC01000003">
    <property type="protein sequence ID" value="SEE81616.1"/>
    <property type="molecule type" value="Genomic_DNA"/>
</dbReference>
<dbReference type="AlphaFoldDB" id="A0A1H5LX68"/>
<feature type="chain" id="PRO_5010274621" evidence="1">
    <location>
        <begin position="26"/>
        <end position="59"/>
    </location>
</feature>
<keyword evidence="1" id="KW-0732">Signal</keyword>
<name>A0A1H5LX68_9ACTN</name>
<sequence>MRLGGAVRLAGATAMLAGLTAAGSAAPALVADREYGPGPGDREYSVVADREYTIGDREY</sequence>
<accession>A0A1H5LX68</accession>
<evidence type="ECO:0000256" key="1">
    <source>
        <dbReference type="SAM" id="SignalP"/>
    </source>
</evidence>
<dbReference type="STRING" id="561176.SAMN04488561_2818"/>
<dbReference type="RefSeq" id="WP_141711730.1">
    <property type="nucleotide sequence ID" value="NZ_FNUC01000003.1"/>
</dbReference>
<evidence type="ECO:0000313" key="2">
    <source>
        <dbReference type="EMBL" id="SEE81616.1"/>
    </source>
</evidence>
<reference evidence="3" key="1">
    <citation type="submission" date="2016-10" db="EMBL/GenBank/DDBJ databases">
        <authorList>
            <person name="Varghese N."/>
            <person name="Submissions S."/>
        </authorList>
    </citation>
    <scope>NUCLEOTIDE SEQUENCE [LARGE SCALE GENOMIC DNA]</scope>
    <source>
        <strain evidence="3">DSM 45237</strain>
    </source>
</reference>